<accession>Q9SDP9</accession>
<sequence length="93" mass="10056">DINVTQTSESVRAEQGSPRSALKPTCTLRLSRSLRTIVQLWAEYTQCIGAKCLFGKLKGNTVVSGDLILPKIAFIPGGRYSTTPLLCTPQFAA</sequence>
<feature type="region of interest" description="Disordered" evidence="1">
    <location>
        <begin position="1"/>
        <end position="21"/>
    </location>
</feature>
<evidence type="ECO:0000313" key="2">
    <source>
        <dbReference type="EMBL" id="AAF18480.1"/>
    </source>
</evidence>
<feature type="non-terminal residue" evidence="2">
    <location>
        <position position="1"/>
    </location>
</feature>
<name>Q9SDP9_PHYCP</name>
<dbReference type="AlphaFoldDB" id="Q9SDP9"/>
<organism evidence="2">
    <name type="scientific">Phytophthora capsici</name>
    <dbReference type="NCBI Taxonomy" id="4784"/>
    <lineage>
        <taxon>Eukaryota</taxon>
        <taxon>Sar</taxon>
        <taxon>Stramenopiles</taxon>
        <taxon>Oomycota</taxon>
        <taxon>Peronosporomycetes</taxon>
        <taxon>Peronosporales</taxon>
        <taxon>Peronosporaceae</taxon>
        <taxon>Phytophthora</taxon>
    </lineage>
</organism>
<feature type="compositionally biased region" description="Polar residues" evidence="1">
    <location>
        <begin position="1"/>
        <end position="10"/>
    </location>
</feature>
<dbReference type="EMBL" id="AF212106">
    <property type="protein sequence ID" value="AAF18480.1"/>
    <property type="molecule type" value="mRNA"/>
</dbReference>
<protein>
    <submittedName>
        <fullName evidence="2">Transcriptional activator PC27</fullName>
    </submittedName>
</protein>
<reference evidence="2" key="1">
    <citation type="submission" date="1999-12" db="EMBL/GenBank/DDBJ databases">
        <title>Detection and identification of additional gene products induced by the interaction between Phytophthora capsici and its host, Capsicum annuum.</title>
        <authorList>
            <person name="Munoz C."/>
            <person name="Martinez P."/>
            <person name="Bailey A.M."/>
        </authorList>
    </citation>
    <scope>NUCLEOTIDE SEQUENCE</scope>
    <source>
        <strain evidence="2">P1314-T1</strain>
    </source>
</reference>
<proteinExistence type="evidence at transcript level"/>
<evidence type="ECO:0000256" key="1">
    <source>
        <dbReference type="SAM" id="MobiDB-lite"/>
    </source>
</evidence>
<feature type="non-terminal residue" evidence="2">
    <location>
        <position position="93"/>
    </location>
</feature>